<organism evidence="2 3">
    <name type="scientific">Parasponia andersonii</name>
    <name type="common">Sponia andersonii</name>
    <dbReference type="NCBI Taxonomy" id="3476"/>
    <lineage>
        <taxon>Eukaryota</taxon>
        <taxon>Viridiplantae</taxon>
        <taxon>Streptophyta</taxon>
        <taxon>Embryophyta</taxon>
        <taxon>Tracheophyta</taxon>
        <taxon>Spermatophyta</taxon>
        <taxon>Magnoliopsida</taxon>
        <taxon>eudicotyledons</taxon>
        <taxon>Gunneridae</taxon>
        <taxon>Pentapetalae</taxon>
        <taxon>rosids</taxon>
        <taxon>fabids</taxon>
        <taxon>Rosales</taxon>
        <taxon>Cannabaceae</taxon>
        <taxon>Parasponia</taxon>
    </lineage>
</organism>
<keyword evidence="1" id="KW-1133">Transmembrane helix</keyword>
<sequence>MLKVWNLQTQHWWKLLLCWRGFGCLLIKIISTSFSRATVLLLIMAS</sequence>
<dbReference type="EMBL" id="JXTB01000012">
    <property type="protein sequence ID" value="PON77738.1"/>
    <property type="molecule type" value="Genomic_DNA"/>
</dbReference>
<evidence type="ECO:0000256" key="1">
    <source>
        <dbReference type="SAM" id="Phobius"/>
    </source>
</evidence>
<keyword evidence="1" id="KW-0812">Transmembrane</keyword>
<comment type="caution">
    <text evidence="2">The sequence shown here is derived from an EMBL/GenBank/DDBJ whole genome shotgun (WGS) entry which is preliminary data.</text>
</comment>
<evidence type="ECO:0000313" key="2">
    <source>
        <dbReference type="EMBL" id="PON77738.1"/>
    </source>
</evidence>
<name>A0A2P5DWS9_PARAD</name>
<keyword evidence="1" id="KW-0472">Membrane</keyword>
<reference evidence="3" key="1">
    <citation type="submission" date="2016-06" db="EMBL/GenBank/DDBJ databases">
        <title>Parallel loss of symbiosis genes in relatives of nitrogen-fixing non-legume Parasponia.</title>
        <authorList>
            <person name="Van Velzen R."/>
            <person name="Holmer R."/>
            <person name="Bu F."/>
            <person name="Rutten L."/>
            <person name="Van Zeijl A."/>
            <person name="Liu W."/>
            <person name="Santuari L."/>
            <person name="Cao Q."/>
            <person name="Sharma T."/>
            <person name="Shen D."/>
            <person name="Roswanjaya Y."/>
            <person name="Wardhani T."/>
            <person name="Kalhor M.S."/>
            <person name="Jansen J."/>
            <person name="Van den Hoogen J."/>
            <person name="Gungor B."/>
            <person name="Hartog M."/>
            <person name="Hontelez J."/>
            <person name="Verver J."/>
            <person name="Yang W.-C."/>
            <person name="Schijlen E."/>
            <person name="Repin R."/>
            <person name="Schilthuizen M."/>
            <person name="Schranz E."/>
            <person name="Heidstra R."/>
            <person name="Miyata K."/>
            <person name="Fedorova E."/>
            <person name="Kohlen W."/>
            <person name="Bisseling T."/>
            <person name="Smit S."/>
            <person name="Geurts R."/>
        </authorList>
    </citation>
    <scope>NUCLEOTIDE SEQUENCE [LARGE SCALE GENOMIC DNA]</scope>
    <source>
        <strain evidence="3">cv. WU1-14</strain>
    </source>
</reference>
<keyword evidence="3" id="KW-1185">Reference proteome</keyword>
<protein>
    <submittedName>
        <fullName evidence="2">Uncharacterized protein</fullName>
    </submittedName>
</protein>
<feature type="transmembrane region" description="Helical" evidence="1">
    <location>
        <begin position="20"/>
        <end position="43"/>
    </location>
</feature>
<proteinExistence type="predicted"/>
<dbReference type="Proteomes" id="UP000237105">
    <property type="component" value="Unassembled WGS sequence"/>
</dbReference>
<evidence type="ECO:0000313" key="3">
    <source>
        <dbReference type="Proteomes" id="UP000237105"/>
    </source>
</evidence>
<accession>A0A2P5DWS9</accession>
<gene>
    <name evidence="2" type="ORF">PanWU01x14_024940</name>
</gene>
<dbReference type="AlphaFoldDB" id="A0A2P5DWS9"/>